<sequence length="60" mass="6431">MLRANATNFLVQGQQFMGRLVSQGLAASVECADHPPPVRSYTVAAISNAGHHVLKEICQP</sequence>
<accession>A0A1E3SYV7</accession>
<dbReference type="EMBL" id="MIHC01000013">
    <property type="protein sequence ID" value="ODR07270.1"/>
    <property type="molecule type" value="Genomic_DNA"/>
</dbReference>
<organism evidence="1 2">
    <name type="scientific">Mycobacterium sherrisii</name>
    <dbReference type="NCBI Taxonomy" id="243061"/>
    <lineage>
        <taxon>Bacteria</taxon>
        <taxon>Bacillati</taxon>
        <taxon>Actinomycetota</taxon>
        <taxon>Actinomycetes</taxon>
        <taxon>Mycobacteriales</taxon>
        <taxon>Mycobacteriaceae</taxon>
        <taxon>Mycobacterium</taxon>
        <taxon>Mycobacterium simiae complex</taxon>
    </lineage>
</organism>
<keyword evidence="2" id="KW-1185">Reference proteome</keyword>
<evidence type="ECO:0000313" key="1">
    <source>
        <dbReference type="EMBL" id="ODR07270.1"/>
    </source>
</evidence>
<dbReference type="Proteomes" id="UP000094224">
    <property type="component" value="Unassembled WGS sequence"/>
</dbReference>
<proteinExistence type="predicted"/>
<name>A0A1E3SYV7_9MYCO</name>
<comment type="caution">
    <text evidence="1">The sequence shown here is derived from an EMBL/GenBank/DDBJ whole genome shotgun (WGS) entry which is preliminary data.</text>
</comment>
<dbReference type="AlphaFoldDB" id="A0A1E3SYV7"/>
<protein>
    <submittedName>
        <fullName evidence="1">Uncharacterized protein</fullName>
    </submittedName>
</protein>
<gene>
    <name evidence="1" type="ORF">BHQ21_09440</name>
</gene>
<evidence type="ECO:0000313" key="2">
    <source>
        <dbReference type="Proteomes" id="UP000094224"/>
    </source>
</evidence>
<dbReference type="RefSeq" id="WP_069400035.1">
    <property type="nucleotide sequence ID" value="NZ_MIHC01000013.1"/>
</dbReference>
<reference evidence="2" key="1">
    <citation type="submission" date="2016-09" db="EMBL/GenBank/DDBJ databases">
        <authorList>
            <person name="Greninger A.L."/>
            <person name="Jerome K.R."/>
            <person name="Mcnair B."/>
            <person name="Wallis C."/>
            <person name="Fang F."/>
        </authorList>
    </citation>
    <scope>NUCLEOTIDE SEQUENCE [LARGE SCALE GENOMIC DNA]</scope>
    <source>
        <strain evidence="2">BC1_M4</strain>
    </source>
</reference>